<dbReference type="InterPro" id="IPR036890">
    <property type="entry name" value="HATPase_C_sf"/>
</dbReference>
<dbReference type="Gene3D" id="3.30.565.10">
    <property type="entry name" value="Histidine kinase-like ATPase, C-terminal domain"/>
    <property type="match status" value="2"/>
</dbReference>
<dbReference type="InterPro" id="IPR003594">
    <property type="entry name" value="HATPase_dom"/>
</dbReference>
<evidence type="ECO:0000313" key="11">
    <source>
        <dbReference type="Proteomes" id="UP000187266"/>
    </source>
</evidence>
<dbReference type="AlphaFoldDB" id="A0A1U7DJU3"/>
<dbReference type="PANTHER" id="PTHR41523:SF8">
    <property type="entry name" value="ETHYLENE RESPONSE SENSOR PROTEIN"/>
    <property type="match status" value="1"/>
</dbReference>
<dbReference type="PROSITE" id="PS50109">
    <property type="entry name" value="HIS_KIN"/>
    <property type="match status" value="1"/>
</dbReference>
<evidence type="ECO:0000313" key="10">
    <source>
        <dbReference type="EMBL" id="APX90195.1"/>
    </source>
</evidence>
<dbReference type="GO" id="GO:0004673">
    <property type="term" value="F:protein histidine kinase activity"/>
    <property type="evidence" value="ECO:0007669"/>
    <property type="project" value="UniProtKB-EC"/>
</dbReference>
<keyword evidence="4" id="KW-0808">Transferase</keyword>
<dbReference type="Gene3D" id="3.30.450.20">
    <property type="entry name" value="PAS domain"/>
    <property type="match status" value="1"/>
</dbReference>
<dbReference type="PANTHER" id="PTHR41523">
    <property type="entry name" value="TWO-COMPONENT SYSTEM SENSOR PROTEIN"/>
    <property type="match status" value="1"/>
</dbReference>
<keyword evidence="6" id="KW-0418">Kinase</keyword>
<sequence>MRIATLRITDDKDIVRLRQVGQSVAKALGFETFAQTRIVTALMELARNTLQHGGGGQMILSLAGRNGLVTLMVQAVDQGPGIKDLKTLLHGEGAIASAGPGLGLGLRGVHRIADVFDAETGPAGTRIEVGFLTALAAAKLSEAARRVTDDVVSLERADPAAMLAQQNRELMQALAERDLMMAEIHHRTRNNLALVNGLIRLSRASAQSSETREALADLENRIHAIMKVHEQLQRRDAGDTLEVLPLLRDVSDHATAAFSMPGRTVRVSVDGDAAVLSSSAAIDVALVVGELITNALKHAFSGRESGRITIEVSARDTGLKLIVADDGHGLPDGMEKPERSASLGWRMIRSTTQKYGGTIDVRSESGLVVELVLNSINPVEEGASDGSEGGVGAGSGAGAGAGAGAGR</sequence>
<organism evidence="10 11">
    <name type="scientific">Brevirhabdus pacifica</name>
    <dbReference type="NCBI Taxonomy" id="1267768"/>
    <lineage>
        <taxon>Bacteria</taxon>
        <taxon>Pseudomonadati</taxon>
        <taxon>Pseudomonadota</taxon>
        <taxon>Alphaproteobacteria</taxon>
        <taxon>Rhodobacterales</taxon>
        <taxon>Paracoccaceae</taxon>
        <taxon>Brevirhabdus</taxon>
    </lineage>
</organism>
<keyword evidence="7" id="KW-0067">ATP-binding</keyword>
<evidence type="ECO:0000256" key="9">
    <source>
        <dbReference type="SAM" id="MobiDB-lite"/>
    </source>
</evidence>
<evidence type="ECO:0000256" key="1">
    <source>
        <dbReference type="ARBA" id="ARBA00000085"/>
    </source>
</evidence>
<keyword evidence="5" id="KW-0547">Nucleotide-binding</keyword>
<gene>
    <name evidence="10" type="ORF">BV394_11040</name>
</gene>
<keyword evidence="3" id="KW-0597">Phosphoprotein</keyword>
<dbReference type="InterPro" id="IPR011495">
    <property type="entry name" value="Sig_transdc_His_kin_sub2_dim/P"/>
</dbReference>
<dbReference type="InterPro" id="IPR011102">
    <property type="entry name" value="Sig_transdc_His_kinase_HWE"/>
</dbReference>
<keyword evidence="11" id="KW-1185">Reference proteome</keyword>
<evidence type="ECO:0000256" key="2">
    <source>
        <dbReference type="ARBA" id="ARBA00012438"/>
    </source>
</evidence>
<accession>A0A1U7DJU3</accession>
<dbReference type="EC" id="2.7.13.3" evidence="2"/>
<feature type="compositionally biased region" description="Gly residues" evidence="9">
    <location>
        <begin position="387"/>
        <end position="407"/>
    </location>
</feature>
<dbReference type="Pfam" id="PF02518">
    <property type="entry name" value="HATPase_c"/>
    <property type="match status" value="1"/>
</dbReference>
<feature type="coiled-coil region" evidence="8">
    <location>
        <begin position="137"/>
        <end position="235"/>
    </location>
</feature>
<dbReference type="SMART" id="SM00911">
    <property type="entry name" value="HWE_HK"/>
    <property type="match status" value="1"/>
</dbReference>
<dbReference type="InterPro" id="IPR005467">
    <property type="entry name" value="His_kinase_dom"/>
</dbReference>
<accession>A0A2M9D4I0</accession>
<comment type="catalytic activity">
    <reaction evidence="1">
        <text>ATP + protein L-histidine = ADP + protein N-phospho-L-histidine.</text>
        <dbReference type="EC" id="2.7.13.3"/>
    </reaction>
</comment>
<dbReference type="SUPFAM" id="SSF55874">
    <property type="entry name" value="ATPase domain of HSP90 chaperone/DNA topoisomerase II/histidine kinase"/>
    <property type="match status" value="2"/>
</dbReference>
<evidence type="ECO:0000256" key="4">
    <source>
        <dbReference type="ARBA" id="ARBA00022679"/>
    </source>
</evidence>
<evidence type="ECO:0000256" key="5">
    <source>
        <dbReference type="ARBA" id="ARBA00022741"/>
    </source>
</evidence>
<dbReference type="Pfam" id="PF07568">
    <property type="entry name" value="HisKA_2"/>
    <property type="match status" value="1"/>
</dbReference>
<dbReference type="STRING" id="1267768.BV394_11040"/>
<feature type="region of interest" description="Disordered" evidence="9">
    <location>
        <begin position="380"/>
        <end position="407"/>
    </location>
</feature>
<reference evidence="10 11" key="1">
    <citation type="submission" date="2017-01" db="EMBL/GenBank/DDBJ databases">
        <title>Genomic analysis of Xuhuaishuia manganoxidans DY6-4.</title>
        <authorList>
            <person name="Wang X."/>
        </authorList>
    </citation>
    <scope>NUCLEOTIDE SEQUENCE [LARGE SCALE GENOMIC DNA]</scope>
    <source>
        <strain evidence="10 11">DY6-4</strain>
    </source>
</reference>
<dbReference type="RefSeq" id="WP_076980212.1">
    <property type="nucleotide sequence ID" value="NZ_CP019124.1"/>
</dbReference>
<dbReference type="EMBL" id="CP019124">
    <property type="protein sequence ID" value="APX90195.1"/>
    <property type="molecule type" value="Genomic_DNA"/>
</dbReference>
<evidence type="ECO:0000256" key="3">
    <source>
        <dbReference type="ARBA" id="ARBA00022553"/>
    </source>
</evidence>
<evidence type="ECO:0000256" key="8">
    <source>
        <dbReference type="SAM" id="Coils"/>
    </source>
</evidence>
<proteinExistence type="predicted"/>
<dbReference type="OrthoDB" id="489241at2"/>
<dbReference type="GO" id="GO:0005524">
    <property type="term" value="F:ATP binding"/>
    <property type="evidence" value="ECO:0007669"/>
    <property type="project" value="UniProtKB-KW"/>
</dbReference>
<dbReference type="Proteomes" id="UP000187266">
    <property type="component" value="Chromosome"/>
</dbReference>
<protein>
    <recommendedName>
        <fullName evidence="2">histidine kinase</fullName>
        <ecNumber evidence="2">2.7.13.3</ecNumber>
    </recommendedName>
</protein>
<dbReference type="Pfam" id="PF13581">
    <property type="entry name" value="HATPase_c_2"/>
    <property type="match status" value="1"/>
</dbReference>
<name>A0A1U7DJU3_9RHOB</name>
<keyword evidence="8" id="KW-0175">Coiled coil</keyword>
<dbReference type="SMART" id="SM00387">
    <property type="entry name" value="HATPase_c"/>
    <property type="match status" value="2"/>
</dbReference>
<evidence type="ECO:0000256" key="6">
    <source>
        <dbReference type="ARBA" id="ARBA00022777"/>
    </source>
</evidence>
<evidence type="ECO:0000256" key="7">
    <source>
        <dbReference type="ARBA" id="ARBA00022840"/>
    </source>
</evidence>